<dbReference type="EMBL" id="JAVXUO010001066">
    <property type="protein sequence ID" value="KAK2986349.1"/>
    <property type="molecule type" value="Genomic_DNA"/>
</dbReference>
<proteinExistence type="predicted"/>
<organism evidence="1 2">
    <name type="scientific">Escallonia rubra</name>
    <dbReference type="NCBI Taxonomy" id="112253"/>
    <lineage>
        <taxon>Eukaryota</taxon>
        <taxon>Viridiplantae</taxon>
        <taxon>Streptophyta</taxon>
        <taxon>Embryophyta</taxon>
        <taxon>Tracheophyta</taxon>
        <taxon>Spermatophyta</taxon>
        <taxon>Magnoliopsida</taxon>
        <taxon>eudicotyledons</taxon>
        <taxon>Gunneridae</taxon>
        <taxon>Pentapetalae</taxon>
        <taxon>asterids</taxon>
        <taxon>campanulids</taxon>
        <taxon>Escalloniales</taxon>
        <taxon>Escalloniaceae</taxon>
        <taxon>Escallonia</taxon>
    </lineage>
</organism>
<sequence>MKKIKNYREIEGLDPKSTARLFEKAKCLRDKQMGDEDCFVLKVAADKAAVMERNEGPAEVLRQVL</sequence>
<dbReference type="InterPro" id="IPR006873">
    <property type="entry name" value="DUF620"/>
</dbReference>
<evidence type="ECO:0000313" key="2">
    <source>
        <dbReference type="Proteomes" id="UP001187471"/>
    </source>
</evidence>
<gene>
    <name evidence="1" type="ORF">RJ640_026613</name>
</gene>
<dbReference type="PANTHER" id="PTHR31300">
    <property type="entry name" value="LIPASE"/>
    <property type="match status" value="1"/>
</dbReference>
<dbReference type="Pfam" id="PF04788">
    <property type="entry name" value="DUF620"/>
    <property type="match status" value="1"/>
</dbReference>
<reference evidence="1" key="1">
    <citation type="submission" date="2022-12" db="EMBL/GenBank/DDBJ databases">
        <title>Draft genome assemblies for two species of Escallonia (Escalloniales).</title>
        <authorList>
            <person name="Chanderbali A."/>
            <person name="Dervinis C."/>
            <person name="Anghel I."/>
            <person name="Soltis D."/>
            <person name="Soltis P."/>
            <person name="Zapata F."/>
        </authorList>
    </citation>
    <scope>NUCLEOTIDE SEQUENCE</scope>
    <source>
        <strain evidence="1">UCBG92.1500</strain>
        <tissue evidence="1">Leaf</tissue>
    </source>
</reference>
<keyword evidence="2" id="KW-1185">Reference proteome</keyword>
<dbReference type="Proteomes" id="UP001187471">
    <property type="component" value="Unassembled WGS sequence"/>
</dbReference>
<accession>A0AA88RIV7</accession>
<name>A0AA88RIV7_9ASTE</name>
<dbReference type="PANTHER" id="PTHR31300:SF34">
    <property type="entry name" value="PLANT_T8K14-16 PROTEIN"/>
    <property type="match status" value="1"/>
</dbReference>
<comment type="caution">
    <text evidence="1">The sequence shown here is derived from an EMBL/GenBank/DDBJ whole genome shotgun (WGS) entry which is preliminary data.</text>
</comment>
<protein>
    <submittedName>
        <fullName evidence="1">Uncharacterized protein</fullName>
    </submittedName>
</protein>
<evidence type="ECO:0000313" key="1">
    <source>
        <dbReference type="EMBL" id="KAK2986349.1"/>
    </source>
</evidence>
<dbReference type="AlphaFoldDB" id="A0AA88RIV7"/>